<feature type="transmembrane region" description="Helical" evidence="6">
    <location>
        <begin position="43"/>
        <end position="62"/>
    </location>
</feature>
<feature type="transmembrane region" description="Helical" evidence="6">
    <location>
        <begin position="112"/>
        <end position="130"/>
    </location>
</feature>
<gene>
    <name evidence="7" type="ORF">M501DRAFT_1033240</name>
</gene>
<comment type="subcellular location">
    <subcellularLocation>
        <location evidence="1">Membrane</location>
        <topology evidence="1">Multi-pass membrane protein</topology>
    </subcellularLocation>
</comment>
<dbReference type="Pfam" id="PF04479">
    <property type="entry name" value="RTA1"/>
    <property type="match status" value="1"/>
</dbReference>
<dbReference type="PANTHER" id="PTHR31465">
    <property type="entry name" value="PROTEIN RTA1-RELATED"/>
    <property type="match status" value="1"/>
</dbReference>
<sequence length="346" mass="39610">MSGSSSSGGLSLSDSDASKSDGGVPVKVNPMTMIGVFLYEPSLPIAIFGSVVTGVALLLCTYKYLKRRAWFLYTVLGAAIFQFAGLLARAFYVRSQKRASTSLISFAEFSLLVSPLFLSVACFQTFRRLVWWITPNELRHVRCIWFPVQRSTIPVALIYIGSSIGQFVGVMRYKEAYDKPIDEPWQMWDALWHGAHCISVGLILPLITFFIIAALTIRFAWISRGWTNSSSPTCTYDARWRRVFWLSNVSMCLLMVQTVYRMIYYSDGWTKSQRDFAIAHRGHYLVSHEWTFWFLDVLPILGVLFMFCFDYMHPGCILPQRYANICLHEKELEEAKIAEVKIREDV</sequence>
<protein>
    <recommendedName>
        <fullName evidence="9">RTA1 domain protein</fullName>
    </recommendedName>
</protein>
<evidence type="ECO:0000256" key="1">
    <source>
        <dbReference type="ARBA" id="ARBA00004141"/>
    </source>
</evidence>
<dbReference type="OrthoDB" id="3358017at2759"/>
<feature type="transmembrane region" description="Helical" evidence="6">
    <location>
        <begin position="290"/>
        <end position="312"/>
    </location>
</feature>
<reference evidence="7" key="1">
    <citation type="journal article" date="2020" name="Stud. Mycol.">
        <title>101 Dothideomycetes genomes: a test case for predicting lifestyles and emergence of pathogens.</title>
        <authorList>
            <person name="Haridas S."/>
            <person name="Albert R."/>
            <person name="Binder M."/>
            <person name="Bloem J."/>
            <person name="Labutti K."/>
            <person name="Salamov A."/>
            <person name="Andreopoulos B."/>
            <person name="Baker S."/>
            <person name="Barry K."/>
            <person name="Bills G."/>
            <person name="Bluhm B."/>
            <person name="Cannon C."/>
            <person name="Castanera R."/>
            <person name="Culley D."/>
            <person name="Daum C."/>
            <person name="Ezra D."/>
            <person name="Gonzalez J."/>
            <person name="Henrissat B."/>
            <person name="Kuo A."/>
            <person name="Liang C."/>
            <person name="Lipzen A."/>
            <person name="Lutzoni F."/>
            <person name="Magnuson J."/>
            <person name="Mondo S."/>
            <person name="Nolan M."/>
            <person name="Ohm R."/>
            <person name="Pangilinan J."/>
            <person name="Park H.-J."/>
            <person name="Ramirez L."/>
            <person name="Alfaro M."/>
            <person name="Sun H."/>
            <person name="Tritt A."/>
            <person name="Yoshinaga Y."/>
            <person name="Zwiers L.-H."/>
            <person name="Turgeon B."/>
            <person name="Goodwin S."/>
            <person name="Spatafora J."/>
            <person name="Crous P."/>
            <person name="Grigoriev I."/>
        </authorList>
    </citation>
    <scope>NUCLEOTIDE SEQUENCE</scope>
    <source>
        <strain evidence="7">CBS 101060</strain>
    </source>
</reference>
<name>A0A9P4S878_9PEZI</name>
<evidence type="ECO:0000256" key="6">
    <source>
        <dbReference type="SAM" id="Phobius"/>
    </source>
</evidence>
<evidence type="ECO:0000313" key="7">
    <source>
        <dbReference type="EMBL" id="KAF2837052.1"/>
    </source>
</evidence>
<evidence type="ECO:0000256" key="5">
    <source>
        <dbReference type="SAM" id="MobiDB-lite"/>
    </source>
</evidence>
<feature type="transmembrane region" description="Helical" evidence="6">
    <location>
        <begin position="243"/>
        <end position="263"/>
    </location>
</feature>
<proteinExistence type="predicted"/>
<dbReference type="PANTHER" id="PTHR31465:SF28">
    <property type="entry name" value="DOMAIN PROTEIN, PUTATIVE-RELATED"/>
    <property type="match status" value="1"/>
</dbReference>
<dbReference type="GO" id="GO:0016020">
    <property type="term" value="C:membrane"/>
    <property type="evidence" value="ECO:0007669"/>
    <property type="project" value="UniProtKB-SubCell"/>
</dbReference>
<feature type="transmembrane region" description="Helical" evidence="6">
    <location>
        <begin position="69"/>
        <end position="92"/>
    </location>
</feature>
<organism evidence="7 8">
    <name type="scientific">Patellaria atrata CBS 101060</name>
    <dbReference type="NCBI Taxonomy" id="1346257"/>
    <lineage>
        <taxon>Eukaryota</taxon>
        <taxon>Fungi</taxon>
        <taxon>Dikarya</taxon>
        <taxon>Ascomycota</taxon>
        <taxon>Pezizomycotina</taxon>
        <taxon>Dothideomycetes</taxon>
        <taxon>Dothideomycetes incertae sedis</taxon>
        <taxon>Patellariales</taxon>
        <taxon>Patellariaceae</taxon>
        <taxon>Patellaria</taxon>
    </lineage>
</organism>
<evidence type="ECO:0000256" key="4">
    <source>
        <dbReference type="ARBA" id="ARBA00023136"/>
    </source>
</evidence>
<keyword evidence="8" id="KW-1185">Reference proteome</keyword>
<keyword evidence="2 6" id="KW-0812">Transmembrane</keyword>
<keyword evidence="3 6" id="KW-1133">Transmembrane helix</keyword>
<evidence type="ECO:0000256" key="2">
    <source>
        <dbReference type="ARBA" id="ARBA00022692"/>
    </source>
</evidence>
<comment type="caution">
    <text evidence="7">The sequence shown here is derived from an EMBL/GenBank/DDBJ whole genome shotgun (WGS) entry which is preliminary data.</text>
</comment>
<feature type="region of interest" description="Disordered" evidence="5">
    <location>
        <begin position="1"/>
        <end position="23"/>
    </location>
</feature>
<keyword evidence="4 6" id="KW-0472">Membrane</keyword>
<feature type="transmembrane region" description="Helical" evidence="6">
    <location>
        <begin position="151"/>
        <end position="171"/>
    </location>
</feature>
<dbReference type="AlphaFoldDB" id="A0A9P4S878"/>
<dbReference type="InterPro" id="IPR007568">
    <property type="entry name" value="RTA1"/>
</dbReference>
<dbReference type="EMBL" id="MU006101">
    <property type="protein sequence ID" value="KAF2837052.1"/>
    <property type="molecule type" value="Genomic_DNA"/>
</dbReference>
<dbReference type="Proteomes" id="UP000799429">
    <property type="component" value="Unassembled WGS sequence"/>
</dbReference>
<evidence type="ECO:0000313" key="8">
    <source>
        <dbReference type="Proteomes" id="UP000799429"/>
    </source>
</evidence>
<evidence type="ECO:0000256" key="3">
    <source>
        <dbReference type="ARBA" id="ARBA00022989"/>
    </source>
</evidence>
<evidence type="ECO:0008006" key="9">
    <source>
        <dbReference type="Google" id="ProtNLM"/>
    </source>
</evidence>
<feature type="transmembrane region" description="Helical" evidence="6">
    <location>
        <begin position="191"/>
        <end position="222"/>
    </location>
</feature>
<accession>A0A9P4S878</accession>